<keyword evidence="3" id="KW-1185">Reference proteome</keyword>
<dbReference type="GO" id="GO:0006352">
    <property type="term" value="P:DNA-templated transcription initiation"/>
    <property type="evidence" value="ECO:0007669"/>
    <property type="project" value="InterPro"/>
</dbReference>
<evidence type="ECO:0000259" key="1">
    <source>
        <dbReference type="Pfam" id="PF12645"/>
    </source>
</evidence>
<name>A0A2T4U5X5_9BACI</name>
<dbReference type="Pfam" id="PF12645">
    <property type="entry name" value="HTH_16"/>
    <property type="match status" value="1"/>
</dbReference>
<evidence type="ECO:0000313" key="2">
    <source>
        <dbReference type="EMBL" id="PTL38790.1"/>
    </source>
</evidence>
<dbReference type="InterPro" id="IPR024760">
    <property type="entry name" value="HTH_dom_conjug_TS-like"/>
</dbReference>
<evidence type="ECO:0000313" key="3">
    <source>
        <dbReference type="Proteomes" id="UP000240509"/>
    </source>
</evidence>
<dbReference type="Proteomes" id="UP000240509">
    <property type="component" value="Unassembled WGS sequence"/>
</dbReference>
<comment type="caution">
    <text evidence="2">The sequence shown here is derived from an EMBL/GenBank/DDBJ whole genome shotgun (WGS) entry which is preliminary data.</text>
</comment>
<dbReference type="EMBL" id="PZJJ01000013">
    <property type="protein sequence ID" value="PTL38790.1"/>
    <property type="molecule type" value="Genomic_DNA"/>
</dbReference>
<gene>
    <name evidence="2" type="ORF">C6Y45_09130</name>
</gene>
<dbReference type="OrthoDB" id="2453202at2"/>
<dbReference type="RefSeq" id="WP_107584922.1">
    <property type="nucleotide sequence ID" value="NZ_PZJJ01000013.1"/>
</dbReference>
<dbReference type="GO" id="GO:0003700">
    <property type="term" value="F:DNA-binding transcription factor activity"/>
    <property type="evidence" value="ECO:0007669"/>
    <property type="project" value="InterPro"/>
</dbReference>
<dbReference type="Gene3D" id="1.10.1740.10">
    <property type="match status" value="1"/>
</dbReference>
<feature type="domain" description="Helix-turn-helix conjugative transposon-like" evidence="1">
    <location>
        <begin position="6"/>
        <end position="61"/>
    </location>
</feature>
<dbReference type="AlphaFoldDB" id="A0A2T4U5X5"/>
<proteinExistence type="predicted"/>
<sequence length="86" mass="10146">MKEWRRLIEQAQEGHEASREKILEKLEPKINKSLRQTTYQNREDLKQELIIKTLTAIQEFDTRSVPGFWHFVQETAPPKAARQAGK</sequence>
<organism evidence="2 3">
    <name type="scientific">Alkalicoccus saliphilus</name>
    <dbReference type="NCBI Taxonomy" id="200989"/>
    <lineage>
        <taxon>Bacteria</taxon>
        <taxon>Bacillati</taxon>
        <taxon>Bacillota</taxon>
        <taxon>Bacilli</taxon>
        <taxon>Bacillales</taxon>
        <taxon>Bacillaceae</taxon>
        <taxon>Alkalicoccus</taxon>
    </lineage>
</organism>
<accession>A0A2T4U5X5</accession>
<dbReference type="SUPFAM" id="SSF88946">
    <property type="entry name" value="Sigma2 domain of RNA polymerase sigma factors"/>
    <property type="match status" value="1"/>
</dbReference>
<reference evidence="2 3" key="1">
    <citation type="submission" date="2018-03" db="EMBL/GenBank/DDBJ databases">
        <title>Alkalicoccus saliphilus sp. nov., isolated from a mineral pool.</title>
        <authorList>
            <person name="Zhao B."/>
        </authorList>
    </citation>
    <scope>NUCLEOTIDE SEQUENCE [LARGE SCALE GENOMIC DNA]</scope>
    <source>
        <strain evidence="2 3">6AG</strain>
    </source>
</reference>
<dbReference type="InterPro" id="IPR013325">
    <property type="entry name" value="RNA_pol_sigma_r2"/>
</dbReference>
<protein>
    <recommendedName>
        <fullName evidence="1">Helix-turn-helix conjugative transposon-like domain-containing protein</fullName>
    </recommendedName>
</protein>